<dbReference type="OrthoDB" id="219575at2157"/>
<dbReference type="GeneID" id="59369161"/>
<accession>C7P058</accession>
<dbReference type="HOGENOM" id="CLU_3112956_0_0_2"/>
<organism evidence="1 2">
    <name type="scientific">Halomicrobium mukohataei (strain ATCC 700874 / DSM 12286 / JCM 9738 / NCIMB 13541)</name>
    <name type="common">Haloarcula mukohataei</name>
    <dbReference type="NCBI Taxonomy" id="485914"/>
    <lineage>
        <taxon>Archaea</taxon>
        <taxon>Methanobacteriati</taxon>
        <taxon>Methanobacteriota</taxon>
        <taxon>Stenosarchaea group</taxon>
        <taxon>Halobacteria</taxon>
        <taxon>Halobacteriales</taxon>
        <taxon>Haloarculaceae</taxon>
        <taxon>Halomicrobium</taxon>
    </lineage>
</organism>
<name>C7P058_HALMD</name>
<keyword evidence="2" id="KW-1185">Reference proteome</keyword>
<proteinExistence type="predicted"/>
<dbReference type="Proteomes" id="UP000001746">
    <property type="component" value="Chromosome"/>
</dbReference>
<dbReference type="RefSeq" id="WP_015763692.1">
    <property type="nucleotide sequence ID" value="NC_013202.1"/>
</dbReference>
<evidence type="ECO:0000313" key="2">
    <source>
        <dbReference type="Proteomes" id="UP000001746"/>
    </source>
</evidence>
<gene>
    <name evidence="1" type="ordered locus">Hmuk_2744</name>
</gene>
<sequence length="50" mass="6010">MTVRPDDDRLHRQLETALEIADDDRIRYHLREALQLRLVANEPREQGIDR</sequence>
<dbReference type="eggNOG" id="arCOG09028">
    <property type="taxonomic scope" value="Archaea"/>
</dbReference>
<protein>
    <submittedName>
        <fullName evidence="1">Uncharacterized protein</fullName>
    </submittedName>
</protein>
<reference evidence="1 2" key="1">
    <citation type="journal article" date="2009" name="Stand. Genomic Sci.">
        <title>Complete genome sequence of Halomicrobium mukohataei type strain (arg-2).</title>
        <authorList>
            <person name="Tindall B.J."/>
            <person name="Schneider S."/>
            <person name="Lapidus A."/>
            <person name="Copeland A."/>
            <person name="Glavina Del Rio T."/>
            <person name="Nolan M."/>
            <person name="Lucas S."/>
            <person name="Chen F."/>
            <person name="Tice H."/>
            <person name="Cheng J.F."/>
            <person name="Saunders E."/>
            <person name="Bruce D."/>
            <person name="Goodwin L."/>
            <person name="Pitluck S."/>
            <person name="Mikhailova N."/>
            <person name="Pati A."/>
            <person name="Ivanova N."/>
            <person name="Mavrommatis K."/>
            <person name="Chen A."/>
            <person name="Palaniappan K."/>
            <person name="Chain P."/>
            <person name="Land M."/>
            <person name="Hauser L."/>
            <person name="Chang Y.J."/>
            <person name="Jeffries C.D."/>
            <person name="Brettin T."/>
            <person name="Han C."/>
            <person name="Rohde M."/>
            <person name="Goker M."/>
            <person name="Bristow J."/>
            <person name="Eisen J.A."/>
            <person name="Markowitz V."/>
            <person name="Hugenholtz P."/>
            <person name="Klenk H.P."/>
            <person name="Kyrpides N.C."/>
            <person name="Detter J.C."/>
        </authorList>
    </citation>
    <scope>NUCLEOTIDE SEQUENCE [LARGE SCALE GENOMIC DNA]</scope>
    <source>
        <strain evidence="2">ATCC 700874 / DSM 12286 / JCM 9738 / NCIMB 13541</strain>
    </source>
</reference>
<dbReference type="KEGG" id="hmu:Hmuk_2744"/>
<dbReference type="AlphaFoldDB" id="C7P058"/>
<evidence type="ECO:0000313" key="1">
    <source>
        <dbReference type="EMBL" id="ACV48850.1"/>
    </source>
</evidence>
<dbReference type="EMBL" id="CP001688">
    <property type="protein sequence ID" value="ACV48850.1"/>
    <property type="molecule type" value="Genomic_DNA"/>
</dbReference>